<accession>A0A914DVX5</accession>
<proteinExistence type="predicted"/>
<dbReference type="SUPFAM" id="SSF56436">
    <property type="entry name" value="C-type lectin-like"/>
    <property type="match status" value="1"/>
</dbReference>
<dbReference type="PROSITE" id="PS50041">
    <property type="entry name" value="C_TYPE_LECTIN_2"/>
    <property type="match status" value="1"/>
</dbReference>
<protein>
    <submittedName>
        <fullName evidence="4">C-type lectin domain-containing protein</fullName>
    </submittedName>
</protein>
<evidence type="ECO:0000313" key="3">
    <source>
        <dbReference type="Proteomes" id="UP000887540"/>
    </source>
</evidence>
<reference evidence="4" key="1">
    <citation type="submission" date="2022-11" db="UniProtKB">
        <authorList>
            <consortium name="WormBaseParasite"/>
        </authorList>
    </citation>
    <scope>IDENTIFICATION</scope>
</reference>
<dbReference type="PANTHER" id="PTHR22801:SF63">
    <property type="entry name" value="C-TYPE LECTIN DOMAIN-CONTAINING PROTEIN"/>
    <property type="match status" value="1"/>
</dbReference>
<dbReference type="SMART" id="SM00034">
    <property type="entry name" value="CLECT"/>
    <property type="match status" value="1"/>
</dbReference>
<dbReference type="AlphaFoldDB" id="A0A914DVX5"/>
<organism evidence="3 4">
    <name type="scientific">Acrobeloides nanus</name>
    <dbReference type="NCBI Taxonomy" id="290746"/>
    <lineage>
        <taxon>Eukaryota</taxon>
        <taxon>Metazoa</taxon>
        <taxon>Ecdysozoa</taxon>
        <taxon>Nematoda</taxon>
        <taxon>Chromadorea</taxon>
        <taxon>Rhabditida</taxon>
        <taxon>Tylenchina</taxon>
        <taxon>Cephalobomorpha</taxon>
        <taxon>Cephaloboidea</taxon>
        <taxon>Cephalobidae</taxon>
        <taxon>Acrobeloides</taxon>
    </lineage>
</organism>
<dbReference type="CDD" id="cd00037">
    <property type="entry name" value="CLECT"/>
    <property type="match status" value="1"/>
</dbReference>
<keyword evidence="1" id="KW-1015">Disulfide bond</keyword>
<dbReference type="InterPro" id="IPR050801">
    <property type="entry name" value="Ca-Dep_Lectins_ImmuneDev"/>
</dbReference>
<dbReference type="PANTHER" id="PTHR22801">
    <property type="entry name" value="LITHOSTATHINE"/>
    <property type="match status" value="1"/>
</dbReference>
<dbReference type="Gene3D" id="3.20.20.80">
    <property type="entry name" value="Glycosidases"/>
    <property type="match status" value="1"/>
</dbReference>
<dbReference type="InterPro" id="IPR001304">
    <property type="entry name" value="C-type_lectin-like"/>
</dbReference>
<dbReference type="InterPro" id="IPR016187">
    <property type="entry name" value="CTDL_fold"/>
</dbReference>
<dbReference type="PROSITE" id="PS00615">
    <property type="entry name" value="C_TYPE_LECTIN_1"/>
    <property type="match status" value="1"/>
</dbReference>
<dbReference type="SUPFAM" id="SSF51445">
    <property type="entry name" value="(Trans)glycosidases"/>
    <property type="match status" value="1"/>
</dbReference>
<dbReference type="InterPro" id="IPR016186">
    <property type="entry name" value="C-type_lectin-like/link_sf"/>
</dbReference>
<evidence type="ECO:0000256" key="1">
    <source>
        <dbReference type="ARBA" id="ARBA00023157"/>
    </source>
</evidence>
<dbReference type="Pfam" id="PF00059">
    <property type="entry name" value="Lectin_C"/>
    <property type="match status" value="1"/>
</dbReference>
<dbReference type="WBParaSite" id="ACRNAN_scaffold4414.g19733.t1">
    <property type="protein sequence ID" value="ACRNAN_scaffold4414.g19733.t1"/>
    <property type="gene ID" value="ACRNAN_scaffold4414.g19733"/>
</dbReference>
<dbReference type="InterPro" id="IPR017853">
    <property type="entry name" value="GH"/>
</dbReference>
<evidence type="ECO:0000313" key="4">
    <source>
        <dbReference type="WBParaSite" id="ACRNAN_scaffold4414.g19733.t1"/>
    </source>
</evidence>
<keyword evidence="3" id="KW-1185">Reference proteome</keyword>
<feature type="domain" description="C-type lectin" evidence="2">
    <location>
        <begin position="395"/>
        <end position="512"/>
    </location>
</feature>
<sequence length="513" mass="58490">MISLFCTKTAINPSIKCHINPIYPTRTTVVKMTFYIYALLILFSQQLLARDIWTPEQAWTWFNAQKPYIMGTELTVSSAANQLEMWQAETFDADLIDKEISFGSKLGFTVFRIFLHDLVYFHDPTGFKSRMNTVLNSLDKYGMKALFVFFDTENIDTNPTLGQQPKPLPAKCNSVYAYSPNITILNDPSKHEILKPYIIDVVGTFANDSRVLAWDVYNEPGIGGSDHGNPVQEKLLQLVFEWARSANPTQPLTSPIMFNTLAQPIQANNSDVISTHIYTNAAGFERFIKNCTQYQRPIIITEFLARGPISSYFSNILPLGKQYNVGMIAWGHVVGKTEWNMPWDSWHNGVSYVEYPPTVWFQDIFRQDGEPYLREEAQIVKRLNGCPLGYHSKVNNWTCYNAYDTPKSWADVQAACQSDWSYPVTINNAFENSDVKTYASSLTNCNGFYIGLSQVRNTWKWPMTVPYNNPSYRNWKTGNPTNDANANCVVLNPSDGSWSNQDCSTQRCYICSY</sequence>
<evidence type="ECO:0000259" key="2">
    <source>
        <dbReference type="PROSITE" id="PS50041"/>
    </source>
</evidence>
<dbReference type="InterPro" id="IPR018378">
    <property type="entry name" value="C-type_lectin_CS"/>
</dbReference>
<dbReference type="Proteomes" id="UP000887540">
    <property type="component" value="Unplaced"/>
</dbReference>
<dbReference type="Gene3D" id="3.10.100.10">
    <property type="entry name" value="Mannose-Binding Protein A, subunit A"/>
    <property type="match status" value="1"/>
</dbReference>
<name>A0A914DVX5_9BILA</name>